<dbReference type="AlphaFoldDB" id="A0A979GYJ2"/>
<dbReference type="RefSeq" id="WP_012793338.1">
    <property type="nucleotide sequence ID" value="NC_013132.1"/>
</dbReference>
<accession>A0A979GYJ2</accession>
<dbReference type="Pfam" id="PF08818">
    <property type="entry name" value="DUF1801"/>
    <property type="match status" value="1"/>
</dbReference>
<protein>
    <recommendedName>
        <fullName evidence="1">YdhG-like domain-containing protein</fullName>
    </recommendedName>
</protein>
<evidence type="ECO:0000313" key="2">
    <source>
        <dbReference type="EMBL" id="ACU63171.1"/>
    </source>
</evidence>
<dbReference type="Proteomes" id="UP000002215">
    <property type="component" value="Chromosome"/>
</dbReference>
<reference evidence="3" key="1">
    <citation type="submission" date="2009-08" db="EMBL/GenBank/DDBJ databases">
        <title>The complete genome of Chitinophaga pinensis DSM 2588.</title>
        <authorList>
            <consortium name="US DOE Joint Genome Institute (JGI-PGF)"/>
            <person name="Lucas S."/>
            <person name="Copeland A."/>
            <person name="Lapidus A."/>
            <person name="Glavina del Rio T."/>
            <person name="Dalin E."/>
            <person name="Tice H."/>
            <person name="Bruce D."/>
            <person name="Goodwin L."/>
            <person name="Pitluck S."/>
            <person name="Kyrpides N."/>
            <person name="Mavromatis K."/>
            <person name="Ivanova N."/>
            <person name="Mikhailova N."/>
            <person name="Sims D."/>
            <person name="Meinche L."/>
            <person name="Brettin T."/>
            <person name="Detter J.C."/>
            <person name="Han C."/>
            <person name="Larimer F."/>
            <person name="Land M."/>
            <person name="Hauser L."/>
            <person name="Markowitz V."/>
            <person name="Cheng J.-F."/>
            <person name="Hugenholtz P."/>
            <person name="Woyke T."/>
            <person name="Wu D."/>
            <person name="Spring S."/>
            <person name="Klenk H.-P."/>
            <person name="Eisen J.A."/>
        </authorList>
    </citation>
    <scope>NUCLEOTIDE SEQUENCE [LARGE SCALE GENOMIC DNA]</scope>
    <source>
        <strain evidence="3">ATCC 43595 / DSM 2588 / LMG 13176 / NBRC 15968 / NCIMB 11800 / UQM 2034</strain>
    </source>
</reference>
<dbReference type="KEGG" id="cpi:Cpin_5750"/>
<dbReference type="OrthoDB" id="5951444at2"/>
<feature type="domain" description="YdhG-like" evidence="1">
    <location>
        <begin position="26"/>
        <end position="130"/>
    </location>
</feature>
<gene>
    <name evidence="2" type="ordered locus">Cpin_5750</name>
</gene>
<name>A0A979GYJ2_CHIPD</name>
<dbReference type="Gene3D" id="3.90.1150.200">
    <property type="match status" value="1"/>
</dbReference>
<proteinExistence type="predicted"/>
<evidence type="ECO:0000313" key="3">
    <source>
        <dbReference type="Proteomes" id="UP000002215"/>
    </source>
</evidence>
<dbReference type="EMBL" id="CP001699">
    <property type="protein sequence ID" value="ACU63171.1"/>
    <property type="molecule type" value="Genomic_DNA"/>
</dbReference>
<dbReference type="SUPFAM" id="SSF159888">
    <property type="entry name" value="YdhG-like"/>
    <property type="match status" value="1"/>
</dbReference>
<dbReference type="InterPro" id="IPR014922">
    <property type="entry name" value="YdhG-like"/>
</dbReference>
<organism evidence="2 3">
    <name type="scientific">Chitinophaga pinensis (strain ATCC 43595 / DSM 2588 / LMG 13176 / NBRC 15968 / NCIMB 11800 / UQM 2034)</name>
    <dbReference type="NCBI Taxonomy" id="485918"/>
    <lineage>
        <taxon>Bacteria</taxon>
        <taxon>Pseudomonadati</taxon>
        <taxon>Bacteroidota</taxon>
        <taxon>Chitinophagia</taxon>
        <taxon>Chitinophagales</taxon>
        <taxon>Chitinophagaceae</taxon>
        <taxon>Chitinophaga</taxon>
    </lineage>
</organism>
<sequence>MAEQKTKPTAQSVDAFLENVEDEKVKADCFELVRIMEKVTGYKAKMWGPAIVGFGQYHYKYDSGHEGDACLVGFSPRKLQLSLYVMPGFADNSTLLDKLGKHKAAKGCLYIKKLSDIDQSVLEQLIRQSVDYLRNKYPERP</sequence>
<reference evidence="2 3" key="2">
    <citation type="journal article" date="2010" name="Stand. Genomic Sci.">
        <title>Complete genome sequence of Chitinophaga pinensis type strain (UQM 2034).</title>
        <authorList>
            <person name="Glavina Del Rio T."/>
            <person name="Abt B."/>
            <person name="Spring S."/>
            <person name="Lapidus A."/>
            <person name="Nolan M."/>
            <person name="Tice H."/>
            <person name="Copeland A."/>
            <person name="Cheng J.F."/>
            <person name="Chen F."/>
            <person name="Bruce D."/>
            <person name="Goodwin L."/>
            <person name="Pitluck S."/>
            <person name="Ivanova N."/>
            <person name="Mavromatis K."/>
            <person name="Mikhailova N."/>
            <person name="Pati A."/>
            <person name="Chen A."/>
            <person name="Palaniappan K."/>
            <person name="Land M."/>
            <person name="Hauser L."/>
            <person name="Chang Y.J."/>
            <person name="Jeffries C.D."/>
            <person name="Chain P."/>
            <person name="Saunders E."/>
            <person name="Detter J.C."/>
            <person name="Brettin T."/>
            <person name="Rohde M."/>
            <person name="Goker M."/>
            <person name="Bristow J."/>
            <person name="Eisen J.A."/>
            <person name="Markowitz V."/>
            <person name="Hugenholtz P."/>
            <person name="Kyrpides N.C."/>
            <person name="Klenk H.P."/>
            <person name="Lucas S."/>
        </authorList>
    </citation>
    <scope>NUCLEOTIDE SEQUENCE [LARGE SCALE GENOMIC DNA]</scope>
    <source>
        <strain evidence="3">ATCC 43595 / DSM 2588 / LMG 13176 / NBRC 15968 / NCIMB 11800 / UQM 2034</strain>
    </source>
</reference>
<evidence type="ECO:0000259" key="1">
    <source>
        <dbReference type="Pfam" id="PF08818"/>
    </source>
</evidence>